<keyword evidence="5" id="KW-1185">Reference proteome</keyword>
<comment type="function">
    <text evidence="1">Central component in molecular interactions underlying sperm crawling. Forms an extensive filament system that extends from sperm villipoda, along the leading edge of the pseudopod.</text>
</comment>
<evidence type="ECO:0000256" key="2">
    <source>
        <dbReference type="SAM" id="MobiDB-lite"/>
    </source>
</evidence>
<protein>
    <recommendedName>
        <fullName evidence="1">Major sperm protein</fullName>
    </recommendedName>
</protein>
<dbReference type="Pfam" id="PF00635">
    <property type="entry name" value="Motile_Sperm"/>
    <property type="match status" value="1"/>
</dbReference>
<sequence>MPLAEMQMRDDRRGPPVKAATSRLAHRGQHVGAIIAITREDLEGLVQSSRISGRWGCECSCHSSAPLVAVQPRAASFGVEGGASQHSITNKGKTRVAVKVKCSDNRLYKVSPVFTFIDPGQTVALSIARGEGDSKKDKLVIMVLETTPQAQDPRVVFDVCGSRPISLPIALNVKDPKA</sequence>
<evidence type="ECO:0000259" key="3">
    <source>
        <dbReference type="PROSITE" id="PS50202"/>
    </source>
</evidence>
<feature type="non-terminal residue" evidence="4">
    <location>
        <position position="178"/>
    </location>
</feature>
<dbReference type="Gene3D" id="2.60.40.10">
    <property type="entry name" value="Immunoglobulins"/>
    <property type="match status" value="1"/>
</dbReference>
<dbReference type="PANTHER" id="PTHR22947">
    <property type="entry name" value="MAJOR SPERM PROTEIN"/>
    <property type="match status" value="1"/>
</dbReference>
<dbReference type="PROSITE" id="PS50202">
    <property type="entry name" value="MSP"/>
    <property type="match status" value="1"/>
</dbReference>
<comment type="caution">
    <text evidence="4">The sequence shown here is derived from an EMBL/GenBank/DDBJ whole genome shotgun (WGS) entry which is preliminary data.</text>
</comment>
<dbReference type="SUPFAM" id="SSF49354">
    <property type="entry name" value="PapD-like"/>
    <property type="match status" value="1"/>
</dbReference>
<dbReference type="InterPro" id="IPR000535">
    <property type="entry name" value="MSP_dom"/>
</dbReference>
<name>A0AA36D3L7_9BILA</name>
<dbReference type="InterPro" id="IPR013783">
    <property type="entry name" value="Ig-like_fold"/>
</dbReference>
<proteinExistence type="predicted"/>
<reference evidence="4" key="1">
    <citation type="submission" date="2023-06" db="EMBL/GenBank/DDBJ databases">
        <authorList>
            <person name="Delattre M."/>
        </authorList>
    </citation>
    <scope>NUCLEOTIDE SEQUENCE</scope>
    <source>
        <strain evidence="4">AF72</strain>
    </source>
</reference>
<organism evidence="4 5">
    <name type="scientific">Mesorhabditis spiculigera</name>
    <dbReference type="NCBI Taxonomy" id="96644"/>
    <lineage>
        <taxon>Eukaryota</taxon>
        <taxon>Metazoa</taxon>
        <taxon>Ecdysozoa</taxon>
        <taxon>Nematoda</taxon>
        <taxon>Chromadorea</taxon>
        <taxon>Rhabditida</taxon>
        <taxon>Rhabditina</taxon>
        <taxon>Rhabditomorpha</taxon>
        <taxon>Rhabditoidea</taxon>
        <taxon>Rhabditidae</taxon>
        <taxon>Mesorhabditinae</taxon>
        <taxon>Mesorhabditis</taxon>
    </lineage>
</organism>
<dbReference type="PANTHER" id="PTHR22947:SF1">
    <property type="entry name" value="PROTEIN CBG16675"/>
    <property type="match status" value="1"/>
</dbReference>
<feature type="domain" description="MSP" evidence="3">
    <location>
        <begin position="67"/>
        <end position="178"/>
    </location>
</feature>
<evidence type="ECO:0000313" key="4">
    <source>
        <dbReference type="EMBL" id="CAJ0579143.1"/>
    </source>
</evidence>
<gene>
    <name evidence="4" type="ORF">MSPICULIGERA_LOCUS17373</name>
</gene>
<dbReference type="InterPro" id="IPR051774">
    <property type="entry name" value="Sperm-specific_class_P"/>
</dbReference>
<keyword evidence="1" id="KW-0206">Cytoskeleton</keyword>
<dbReference type="AlphaFoldDB" id="A0AA36D3L7"/>
<feature type="region of interest" description="Disordered" evidence="2">
    <location>
        <begin position="1"/>
        <end position="23"/>
    </location>
</feature>
<keyword evidence="1" id="KW-0963">Cytoplasm</keyword>
<dbReference type="EMBL" id="CATQJA010002655">
    <property type="protein sequence ID" value="CAJ0579143.1"/>
    <property type="molecule type" value="Genomic_DNA"/>
</dbReference>
<dbReference type="Proteomes" id="UP001177023">
    <property type="component" value="Unassembled WGS sequence"/>
</dbReference>
<accession>A0AA36D3L7</accession>
<evidence type="ECO:0000313" key="5">
    <source>
        <dbReference type="Proteomes" id="UP001177023"/>
    </source>
</evidence>
<evidence type="ECO:0000256" key="1">
    <source>
        <dbReference type="RuleBase" id="RU003425"/>
    </source>
</evidence>
<dbReference type="InterPro" id="IPR008962">
    <property type="entry name" value="PapD-like_sf"/>
</dbReference>